<sequence length="136" mass="15940">MELTPCEKFLLSDSSDSDDSDVETMLATFRQQTLVMALAVKEHEDEYRKRRRGSTVGRLCISRNRHLGNEMLMQDYFSENPTYPAHLFRRRYRMRRSLFVKIVEACEANYRYFTQRRNAAGLKGFSAIKKSPQLCG</sequence>
<dbReference type="STRING" id="200361.A0A453P9P8"/>
<dbReference type="Gramene" id="AET6Gv20660800.1">
    <property type="protein sequence ID" value="AET6Gv20660800.1"/>
    <property type="gene ID" value="AET6Gv20660800"/>
</dbReference>
<dbReference type="AlphaFoldDB" id="A0A453P9P8"/>
<dbReference type="EnsemblPlants" id="AET6Gv20660800.1">
    <property type="protein sequence ID" value="AET6Gv20660800.1"/>
    <property type="gene ID" value="AET6Gv20660800"/>
</dbReference>
<reference evidence="1" key="5">
    <citation type="journal article" date="2021" name="G3 (Bethesda)">
        <title>Aegilops tauschii genome assembly Aet v5.0 features greater sequence contiguity and improved annotation.</title>
        <authorList>
            <person name="Wang L."/>
            <person name="Zhu T."/>
            <person name="Rodriguez J.C."/>
            <person name="Deal K.R."/>
            <person name="Dubcovsky J."/>
            <person name="McGuire P.E."/>
            <person name="Lux T."/>
            <person name="Spannagl M."/>
            <person name="Mayer K.F.X."/>
            <person name="Baldrich P."/>
            <person name="Meyers B.C."/>
            <person name="Huo N."/>
            <person name="Gu Y.Q."/>
            <person name="Zhou H."/>
            <person name="Devos K.M."/>
            <person name="Bennetzen J.L."/>
            <person name="Unver T."/>
            <person name="Budak H."/>
            <person name="Gulick P.J."/>
            <person name="Galiba G."/>
            <person name="Kalapos B."/>
            <person name="Nelson D.R."/>
            <person name="Li P."/>
            <person name="You F.M."/>
            <person name="Luo M.C."/>
            <person name="Dvorak J."/>
        </authorList>
    </citation>
    <scope>NUCLEOTIDE SEQUENCE [LARGE SCALE GENOMIC DNA]</scope>
    <source>
        <strain evidence="1">cv. AL8/78</strain>
    </source>
</reference>
<dbReference type="PANTHER" id="PTHR47150:SF6">
    <property type="entry name" value="OS01G0872900 PROTEIN"/>
    <property type="match status" value="1"/>
</dbReference>
<evidence type="ECO:0000313" key="1">
    <source>
        <dbReference type="EnsemblPlants" id="AET6Gv20660800.1"/>
    </source>
</evidence>
<dbReference type="Proteomes" id="UP000015105">
    <property type="component" value="Chromosome 6D"/>
</dbReference>
<reference evidence="2" key="1">
    <citation type="journal article" date="2014" name="Science">
        <title>Ancient hybridizations among the ancestral genomes of bread wheat.</title>
        <authorList>
            <consortium name="International Wheat Genome Sequencing Consortium,"/>
            <person name="Marcussen T."/>
            <person name="Sandve S.R."/>
            <person name="Heier L."/>
            <person name="Spannagl M."/>
            <person name="Pfeifer M."/>
            <person name="Jakobsen K.S."/>
            <person name="Wulff B.B."/>
            <person name="Steuernagel B."/>
            <person name="Mayer K.F."/>
            <person name="Olsen O.A."/>
        </authorList>
    </citation>
    <scope>NUCLEOTIDE SEQUENCE [LARGE SCALE GENOMIC DNA]</scope>
    <source>
        <strain evidence="2">cv. AL8/78</strain>
    </source>
</reference>
<proteinExistence type="predicted"/>
<keyword evidence="2" id="KW-1185">Reference proteome</keyword>
<protein>
    <submittedName>
        <fullName evidence="1">Uncharacterized protein</fullName>
    </submittedName>
</protein>
<accession>A0A453P9P8</accession>
<dbReference type="PANTHER" id="PTHR47150">
    <property type="entry name" value="OS12G0169200 PROTEIN"/>
    <property type="match status" value="1"/>
</dbReference>
<reference evidence="2" key="2">
    <citation type="journal article" date="2017" name="Nat. Plants">
        <title>The Aegilops tauschii genome reveals multiple impacts of transposons.</title>
        <authorList>
            <person name="Zhao G."/>
            <person name="Zou C."/>
            <person name="Li K."/>
            <person name="Wang K."/>
            <person name="Li T."/>
            <person name="Gao L."/>
            <person name="Zhang X."/>
            <person name="Wang H."/>
            <person name="Yang Z."/>
            <person name="Liu X."/>
            <person name="Jiang W."/>
            <person name="Mao L."/>
            <person name="Kong X."/>
            <person name="Jiao Y."/>
            <person name="Jia J."/>
        </authorList>
    </citation>
    <scope>NUCLEOTIDE SEQUENCE [LARGE SCALE GENOMIC DNA]</scope>
    <source>
        <strain evidence="2">cv. AL8/78</strain>
    </source>
</reference>
<organism evidence="1 2">
    <name type="scientific">Aegilops tauschii subsp. strangulata</name>
    <name type="common">Goatgrass</name>
    <dbReference type="NCBI Taxonomy" id="200361"/>
    <lineage>
        <taxon>Eukaryota</taxon>
        <taxon>Viridiplantae</taxon>
        <taxon>Streptophyta</taxon>
        <taxon>Embryophyta</taxon>
        <taxon>Tracheophyta</taxon>
        <taxon>Spermatophyta</taxon>
        <taxon>Magnoliopsida</taxon>
        <taxon>Liliopsida</taxon>
        <taxon>Poales</taxon>
        <taxon>Poaceae</taxon>
        <taxon>BOP clade</taxon>
        <taxon>Pooideae</taxon>
        <taxon>Triticodae</taxon>
        <taxon>Triticeae</taxon>
        <taxon>Triticinae</taxon>
        <taxon>Aegilops</taxon>
    </lineage>
</organism>
<evidence type="ECO:0000313" key="2">
    <source>
        <dbReference type="Proteomes" id="UP000015105"/>
    </source>
</evidence>
<reference evidence="1" key="4">
    <citation type="submission" date="2019-03" db="UniProtKB">
        <authorList>
            <consortium name="EnsemblPlants"/>
        </authorList>
    </citation>
    <scope>IDENTIFICATION</scope>
</reference>
<reference evidence="1" key="3">
    <citation type="journal article" date="2017" name="Nature">
        <title>Genome sequence of the progenitor of the wheat D genome Aegilops tauschii.</title>
        <authorList>
            <person name="Luo M.C."/>
            <person name="Gu Y.Q."/>
            <person name="Puiu D."/>
            <person name="Wang H."/>
            <person name="Twardziok S.O."/>
            <person name="Deal K.R."/>
            <person name="Huo N."/>
            <person name="Zhu T."/>
            <person name="Wang L."/>
            <person name="Wang Y."/>
            <person name="McGuire P.E."/>
            <person name="Liu S."/>
            <person name="Long H."/>
            <person name="Ramasamy R.K."/>
            <person name="Rodriguez J.C."/>
            <person name="Van S.L."/>
            <person name="Yuan L."/>
            <person name="Wang Z."/>
            <person name="Xia Z."/>
            <person name="Xiao L."/>
            <person name="Anderson O.D."/>
            <person name="Ouyang S."/>
            <person name="Liang Y."/>
            <person name="Zimin A.V."/>
            <person name="Pertea G."/>
            <person name="Qi P."/>
            <person name="Bennetzen J.L."/>
            <person name="Dai X."/>
            <person name="Dawson M.W."/>
            <person name="Muller H.G."/>
            <person name="Kugler K."/>
            <person name="Rivarola-Duarte L."/>
            <person name="Spannagl M."/>
            <person name="Mayer K.F.X."/>
            <person name="Lu F.H."/>
            <person name="Bevan M.W."/>
            <person name="Leroy P."/>
            <person name="Li P."/>
            <person name="You F.M."/>
            <person name="Sun Q."/>
            <person name="Liu Z."/>
            <person name="Lyons E."/>
            <person name="Wicker T."/>
            <person name="Salzberg S.L."/>
            <person name="Devos K.M."/>
            <person name="Dvorak J."/>
        </authorList>
    </citation>
    <scope>NUCLEOTIDE SEQUENCE [LARGE SCALE GENOMIC DNA]</scope>
    <source>
        <strain evidence="1">cv. AL8/78</strain>
    </source>
</reference>
<name>A0A453P9P8_AEGTS</name>